<sequence length="139" mass="15592">MTLYVVDASVAIKWYVPEVHSETAACLLDGTHEIIAPDLLLPEFGNILWKKVQRGQISVETSRTILQEFKAVTLQIYPSEPLLETAVDMAVALGQTVYDCFYLVLAVTQQCQMVTADEKFYNALKTSSYASNLLWVENI</sequence>
<dbReference type="Proteomes" id="UP000660380">
    <property type="component" value="Unassembled WGS sequence"/>
</dbReference>
<evidence type="ECO:0000313" key="3">
    <source>
        <dbReference type="EMBL" id="MBD2604549.1"/>
    </source>
</evidence>
<dbReference type="Gene3D" id="3.40.50.1010">
    <property type="entry name" value="5'-nuclease"/>
    <property type="match status" value="1"/>
</dbReference>
<dbReference type="SUPFAM" id="SSF88723">
    <property type="entry name" value="PIN domain-like"/>
    <property type="match status" value="1"/>
</dbReference>
<dbReference type="EMBL" id="JACJTA010000012">
    <property type="protein sequence ID" value="MBD2604549.1"/>
    <property type="molecule type" value="Genomic_DNA"/>
</dbReference>
<dbReference type="InterPro" id="IPR029060">
    <property type="entry name" value="PIN-like_dom_sf"/>
</dbReference>
<dbReference type="PANTHER" id="PTHR35901:SF1">
    <property type="entry name" value="EXONUCLEASE VAPC9"/>
    <property type="match status" value="1"/>
</dbReference>
<evidence type="ECO:0000256" key="1">
    <source>
        <dbReference type="ARBA" id="ARBA00022842"/>
    </source>
</evidence>
<evidence type="ECO:0000259" key="2">
    <source>
        <dbReference type="Pfam" id="PF01850"/>
    </source>
</evidence>
<comment type="caution">
    <text evidence="3">The sequence shown here is derived from an EMBL/GenBank/DDBJ whole genome shotgun (WGS) entry which is preliminary data.</text>
</comment>
<dbReference type="PANTHER" id="PTHR35901">
    <property type="entry name" value="RIBONUCLEASE VAPC3"/>
    <property type="match status" value="1"/>
</dbReference>
<accession>A0ABR8GMA9</accession>
<protein>
    <submittedName>
        <fullName evidence="3">Type II toxin-antitoxin system VapC family toxin</fullName>
    </submittedName>
</protein>
<name>A0ABR8GMA9_9CYAN</name>
<evidence type="ECO:0000313" key="4">
    <source>
        <dbReference type="Proteomes" id="UP000660380"/>
    </source>
</evidence>
<reference evidence="3 4" key="1">
    <citation type="journal article" date="2020" name="ISME J.">
        <title>Comparative genomics reveals insights into cyanobacterial evolution and habitat adaptation.</title>
        <authorList>
            <person name="Chen M.Y."/>
            <person name="Teng W.K."/>
            <person name="Zhao L."/>
            <person name="Hu C.X."/>
            <person name="Zhou Y.K."/>
            <person name="Han B.P."/>
            <person name="Song L.R."/>
            <person name="Shu W.S."/>
        </authorList>
    </citation>
    <scope>NUCLEOTIDE SEQUENCE [LARGE SCALE GENOMIC DNA]</scope>
    <source>
        <strain evidence="3 4">FACHB-248</strain>
    </source>
</reference>
<keyword evidence="4" id="KW-1185">Reference proteome</keyword>
<dbReference type="Pfam" id="PF01850">
    <property type="entry name" value="PIN"/>
    <property type="match status" value="1"/>
</dbReference>
<keyword evidence="1" id="KW-0460">Magnesium</keyword>
<dbReference type="InterPro" id="IPR044153">
    <property type="entry name" value="PIN_Pae0151-like"/>
</dbReference>
<dbReference type="InterPro" id="IPR002716">
    <property type="entry name" value="PIN_dom"/>
</dbReference>
<dbReference type="RefSeq" id="WP_029636206.1">
    <property type="nucleotide sequence ID" value="NZ_JACJTA010000012.1"/>
</dbReference>
<feature type="domain" description="PIN" evidence="2">
    <location>
        <begin position="4"/>
        <end position="122"/>
    </location>
</feature>
<dbReference type="CDD" id="cd09873">
    <property type="entry name" value="PIN_Pae0151-like"/>
    <property type="match status" value="1"/>
</dbReference>
<gene>
    <name evidence="3" type="ORF">H6G81_08390</name>
</gene>
<proteinExistence type="predicted"/>
<dbReference type="InterPro" id="IPR051619">
    <property type="entry name" value="TypeII_TA_RNase_PINc/VapC"/>
</dbReference>
<organism evidence="3 4">
    <name type="scientific">Scytonema hofmannii FACHB-248</name>
    <dbReference type="NCBI Taxonomy" id="1842502"/>
    <lineage>
        <taxon>Bacteria</taxon>
        <taxon>Bacillati</taxon>
        <taxon>Cyanobacteriota</taxon>
        <taxon>Cyanophyceae</taxon>
        <taxon>Nostocales</taxon>
        <taxon>Scytonemataceae</taxon>
        <taxon>Scytonema</taxon>
    </lineage>
</organism>